<sequence>MHMQVGPRRGGRFNAPVVVLSLLLVIALGAWWGVDYLRARLAGNGCDALTPVEITAAPDVAPVLTRLAKTVPQEECFSVNVTARESAEVADLLGTTASGGPDVWVPESSTMLSQARDAGAWNLPESGQSVANSPVVLGLPDETARRFGWPGRAPSWQEILDGSPVGIPDPARDPLGVGTLLALRKLTEKEPDPAAAFTAAMRKLNPAPGQAPAAAPATEQAVLARNLVAAYPGVPVQGFDYPYVVLPKASEASRTSAERFLRLLLDPLAGSIFADEGFRAPSGQFAVPRAQDSRTDPAPHPPGPPPVTDLYAALQAWAGTNLSARVQVLLDVSGSMAASVPGTGKSRMELTLQAATQGLGLFKPSTELGLWLFSTKLDGDKDHRILLPMKTIAEQKSSGGVERLQAVRPKAGGATGLYDSILAAYQNARQNWKPGRINLVVVLTDGRNEDGETIGLPRLLEELGELQDPRKPLPVIGIGIGPDIDASELRRVSTATGGESFTTPDPRKISDVFYQALSKIMCQPPTCKN</sequence>
<dbReference type="Proteomes" id="UP001456344">
    <property type="component" value="Chromosome"/>
</dbReference>
<name>A0ACD5B619_9PSEU</name>
<organism evidence="1 2">
    <name type="scientific">Amycolatopsis coloradensis</name>
    <dbReference type="NCBI Taxonomy" id="76021"/>
    <lineage>
        <taxon>Bacteria</taxon>
        <taxon>Bacillati</taxon>
        <taxon>Actinomycetota</taxon>
        <taxon>Actinomycetes</taxon>
        <taxon>Pseudonocardiales</taxon>
        <taxon>Pseudonocardiaceae</taxon>
        <taxon>Amycolatopsis</taxon>
    </lineage>
</organism>
<proteinExistence type="predicted"/>
<reference evidence="1" key="1">
    <citation type="submission" date="2023-10" db="EMBL/GenBank/DDBJ databases">
        <title>Whole genome sequencing of actinobacterial strain Amycolatopsis sp. (BCA-696) identifies the underlying plant growth-promoting genes.</title>
        <authorList>
            <person name="Gandham P."/>
            <person name="Vadla N."/>
            <person name="Saji A."/>
            <person name="Srinivas V."/>
            <person name="Ruperao P."/>
            <person name="Selvanayagam S."/>
            <person name="Saxena R.K."/>
            <person name="Rathore A."/>
            <person name="Gopalakrishnan S."/>
            <person name="Thakur V."/>
        </authorList>
    </citation>
    <scope>NUCLEOTIDE SEQUENCE</scope>
    <source>
        <strain evidence="1">BCA-696</strain>
    </source>
</reference>
<gene>
    <name evidence="1" type="ORF">LCL61_04635</name>
</gene>
<dbReference type="EMBL" id="CP150484">
    <property type="protein sequence ID" value="WYW14832.1"/>
    <property type="molecule type" value="Genomic_DNA"/>
</dbReference>
<accession>A0ACD5B619</accession>
<evidence type="ECO:0000313" key="1">
    <source>
        <dbReference type="EMBL" id="WYW14832.1"/>
    </source>
</evidence>
<evidence type="ECO:0000313" key="2">
    <source>
        <dbReference type="Proteomes" id="UP001456344"/>
    </source>
</evidence>
<protein>
    <submittedName>
        <fullName evidence="1">Substrate-binding and VWA domain-containing protein</fullName>
    </submittedName>
</protein>
<keyword evidence="2" id="KW-1185">Reference proteome</keyword>